<evidence type="ECO:0000256" key="1">
    <source>
        <dbReference type="SAM" id="Coils"/>
    </source>
</evidence>
<feature type="coiled-coil region" evidence="1">
    <location>
        <begin position="116"/>
        <end position="164"/>
    </location>
</feature>
<comment type="caution">
    <text evidence="3">The sequence shown here is derived from an EMBL/GenBank/DDBJ whole genome shotgun (WGS) entry which is preliminary data.</text>
</comment>
<feature type="coiled-coil region" evidence="1">
    <location>
        <begin position="384"/>
        <end position="487"/>
    </location>
</feature>
<gene>
    <name evidence="3" type="ORF">Ctob_001431</name>
</gene>
<dbReference type="EMBL" id="JWZX01003390">
    <property type="protein sequence ID" value="KOO21100.1"/>
    <property type="molecule type" value="Genomic_DNA"/>
</dbReference>
<reference evidence="4" key="1">
    <citation type="journal article" date="2015" name="PLoS Genet.">
        <title>Genome Sequence and Transcriptome Analyses of Chrysochromulina tobin: Metabolic Tools for Enhanced Algal Fitness in the Prominent Order Prymnesiales (Haptophyceae).</title>
        <authorList>
            <person name="Hovde B.T."/>
            <person name="Deodato C.R."/>
            <person name="Hunsperger H.M."/>
            <person name="Ryken S.A."/>
            <person name="Yost W."/>
            <person name="Jha R.K."/>
            <person name="Patterson J."/>
            <person name="Monnat R.J. Jr."/>
            <person name="Barlow S.B."/>
            <person name="Starkenburg S.R."/>
            <person name="Cattolico R.A."/>
        </authorList>
    </citation>
    <scope>NUCLEOTIDE SEQUENCE</scope>
    <source>
        <strain evidence="4">CCMP291</strain>
    </source>
</reference>
<accession>A0A0M0J3K0</accession>
<evidence type="ECO:0000256" key="2">
    <source>
        <dbReference type="SAM" id="MobiDB-lite"/>
    </source>
</evidence>
<proteinExistence type="predicted"/>
<feature type="compositionally biased region" description="Basic and acidic residues" evidence="2">
    <location>
        <begin position="1"/>
        <end position="11"/>
    </location>
</feature>
<evidence type="ECO:0000313" key="3">
    <source>
        <dbReference type="EMBL" id="KOO21100.1"/>
    </source>
</evidence>
<dbReference type="AlphaFoldDB" id="A0A0M0J3K0"/>
<dbReference type="OrthoDB" id="10687548at2759"/>
<keyword evidence="4" id="KW-1185">Reference proteome</keyword>
<sequence>MLSSFRKDLLLDARPPLTAPPPLSAPSARVLPAEESAWDIVAQHAATSSAFGGGSRMLVLGGKQDARRPNSSIDLPALRQTPVRTVAGAQFRGYGRAPAETPTHQCAKCAEMNSKLHRVRAETSDAREQLEAVQEEALASSARLRELEASVAGLREELVLRTRQLYVAREGEQLATAGAREIATAHQADFERFGREAAAAAHEAAELQRRLAEAHAENGRLANELEALRRSEGAAAAVALAARQAAEAEERERREREAAAARACAALEEERRRREHLAAEMARWREMSSQREAELETARRDRDLAEQRAREHAAAAAASAQQQQQEQQQHQDALTRALDVARTELHTIVVQTEAERRGLRRLDACRRIQHRQRSRARRSALASVLESAAKAAKAEAEAEAMRARVEHKAAAARAEAEAQSALAQAGFEAAAAERAEAKRLRDELSALQQQALLQAHQSARADEQRRHESAMREAAELKRQSERERTMKEVLSAIKIAVLAPCLKLHVNGLEPRLIGSPGQINFERMAAMLEAEVLVLVRASKISLLNEATPP</sequence>
<feature type="compositionally biased region" description="Basic and acidic residues" evidence="2">
    <location>
        <begin position="283"/>
        <end position="313"/>
    </location>
</feature>
<evidence type="ECO:0000313" key="4">
    <source>
        <dbReference type="Proteomes" id="UP000037460"/>
    </source>
</evidence>
<protein>
    <submittedName>
        <fullName evidence="3">Uncharacterized protein</fullName>
    </submittedName>
</protein>
<dbReference type="Proteomes" id="UP000037460">
    <property type="component" value="Unassembled WGS sequence"/>
</dbReference>
<keyword evidence="1" id="KW-0175">Coiled coil</keyword>
<feature type="region of interest" description="Disordered" evidence="2">
    <location>
        <begin position="1"/>
        <end position="30"/>
    </location>
</feature>
<feature type="region of interest" description="Disordered" evidence="2">
    <location>
        <begin position="283"/>
        <end position="334"/>
    </location>
</feature>
<name>A0A0M0J3K0_9EUKA</name>
<feature type="compositionally biased region" description="Low complexity" evidence="2">
    <location>
        <begin position="314"/>
        <end position="332"/>
    </location>
</feature>
<organism evidence="3 4">
    <name type="scientific">Chrysochromulina tobinii</name>
    <dbReference type="NCBI Taxonomy" id="1460289"/>
    <lineage>
        <taxon>Eukaryota</taxon>
        <taxon>Haptista</taxon>
        <taxon>Haptophyta</taxon>
        <taxon>Prymnesiophyceae</taxon>
        <taxon>Prymnesiales</taxon>
        <taxon>Chrysochromulinaceae</taxon>
        <taxon>Chrysochromulina</taxon>
    </lineage>
</organism>